<dbReference type="GO" id="GO:0004419">
    <property type="term" value="F:hydroxymethylglutaryl-CoA lyase activity"/>
    <property type="evidence" value="ECO:0007669"/>
    <property type="project" value="TreeGrafter"/>
</dbReference>
<gene>
    <name evidence="3" type="ORF">B1A_06900</name>
</gene>
<keyword evidence="1" id="KW-0479">Metal-binding</keyword>
<dbReference type="GO" id="GO:0046951">
    <property type="term" value="P:ketone body biosynthetic process"/>
    <property type="evidence" value="ECO:0007669"/>
    <property type="project" value="TreeGrafter"/>
</dbReference>
<name>T1B957_9ZZZZ</name>
<reference evidence="3" key="2">
    <citation type="journal article" date="2014" name="ISME J.">
        <title>Microbial stratification in low pH oxic and suboxic macroscopic growths along an acid mine drainage.</title>
        <authorList>
            <person name="Mendez-Garcia C."/>
            <person name="Mesa V."/>
            <person name="Sprenger R.R."/>
            <person name="Richter M."/>
            <person name="Diez M.S."/>
            <person name="Solano J."/>
            <person name="Bargiela R."/>
            <person name="Golyshina O.V."/>
            <person name="Manteca A."/>
            <person name="Ramos J.L."/>
            <person name="Gallego J.R."/>
            <person name="Llorente I."/>
            <person name="Martins Dos Santos V.A."/>
            <person name="Jensen O.N."/>
            <person name="Pelaez A.I."/>
            <person name="Sanchez J."/>
            <person name="Ferrer M."/>
        </authorList>
    </citation>
    <scope>NUCLEOTIDE SEQUENCE</scope>
</reference>
<dbReference type="GO" id="GO:0006552">
    <property type="term" value="P:L-leucine catabolic process"/>
    <property type="evidence" value="ECO:0007669"/>
    <property type="project" value="TreeGrafter"/>
</dbReference>
<sequence length="67" mass="7177">MRAPPVPEIAVFTAASEAFNRKNINASIDESIARFEPVLTRALADGVTVRGYVSTVLGCPYQGEVPL</sequence>
<protein>
    <submittedName>
        <fullName evidence="3">Hydroxymethylglutaryl-CoA lyase</fullName>
    </submittedName>
</protein>
<dbReference type="InterPro" id="IPR013785">
    <property type="entry name" value="Aldolase_TIM"/>
</dbReference>
<evidence type="ECO:0000256" key="1">
    <source>
        <dbReference type="ARBA" id="ARBA00022723"/>
    </source>
</evidence>
<dbReference type="AlphaFoldDB" id="T1B957"/>
<evidence type="ECO:0000256" key="2">
    <source>
        <dbReference type="ARBA" id="ARBA00023239"/>
    </source>
</evidence>
<dbReference type="SUPFAM" id="SSF51569">
    <property type="entry name" value="Aldolase"/>
    <property type="match status" value="1"/>
</dbReference>
<dbReference type="GO" id="GO:0046872">
    <property type="term" value="F:metal ion binding"/>
    <property type="evidence" value="ECO:0007669"/>
    <property type="project" value="UniProtKB-KW"/>
</dbReference>
<dbReference type="InterPro" id="IPR043594">
    <property type="entry name" value="HMGL"/>
</dbReference>
<dbReference type="Gene3D" id="3.20.20.70">
    <property type="entry name" value="Aldolase class I"/>
    <property type="match status" value="1"/>
</dbReference>
<feature type="non-terminal residue" evidence="3">
    <location>
        <position position="67"/>
    </location>
</feature>
<reference evidence="3" key="1">
    <citation type="submission" date="2013-08" db="EMBL/GenBank/DDBJ databases">
        <authorList>
            <person name="Mendez C."/>
            <person name="Richter M."/>
            <person name="Ferrer M."/>
            <person name="Sanchez J."/>
        </authorList>
    </citation>
    <scope>NUCLEOTIDE SEQUENCE</scope>
</reference>
<keyword evidence="2 3" id="KW-0456">Lyase</keyword>
<accession>T1B957</accession>
<dbReference type="PANTHER" id="PTHR42738">
    <property type="entry name" value="HYDROXYMETHYLGLUTARYL-COA LYASE"/>
    <property type="match status" value="1"/>
</dbReference>
<dbReference type="PANTHER" id="PTHR42738:SF7">
    <property type="entry name" value="HYDROXYMETHYLGLUTARYL-COA LYASE"/>
    <property type="match status" value="1"/>
</dbReference>
<dbReference type="EMBL" id="AUZX01004993">
    <property type="protein sequence ID" value="EQD69456.1"/>
    <property type="molecule type" value="Genomic_DNA"/>
</dbReference>
<organism evidence="3">
    <name type="scientific">mine drainage metagenome</name>
    <dbReference type="NCBI Taxonomy" id="410659"/>
    <lineage>
        <taxon>unclassified sequences</taxon>
        <taxon>metagenomes</taxon>
        <taxon>ecological metagenomes</taxon>
    </lineage>
</organism>
<evidence type="ECO:0000313" key="3">
    <source>
        <dbReference type="EMBL" id="EQD69456.1"/>
    </source>
</evidence>
<comment type="caution">
    <text evidence="3">The sequence shown here is derived from an EMBL/GenBank/DDBJ whole genome shotgun (WGS) entry which is preliminary data.</text>
</comment>
<proteinExistence type="predicted"/>